<dbReference type="PROSITE" id="PS50893">
    <property type="entry name" value="ABC_TRANSPORTER_2"/>
    <property type="match status" value="1"/>
</dbReference>
<accession>A0A4R3MP12</accession>
<evidence type="ECO:0000256" key="3">
    <source>
        <dbReference type="ARBA" id="ARBA00022840"/>
    </source>
</evidence>
<evidence type="ECO:0000256" key="1">
    <source>
        <dbReference type="ARBA" id="ARBA00022448"/>
    </source>
</evidence>
<evidence type="ECO:0000313" key="7">
    <source>
        <dbReference type="Proteomes" id="UP000294902"/>
    </source>
</evidence>
<gene>
    <name evidence="6" type="ORF">EDC18_10896</name>
</gene>
<dbReference type="SUPFAM" id="SSF52540">
    <property type="entry name" value="P-loop containing nucleoside triphosphate hydrolases"/>
    <property type="match status" value="1"/>
</dbReference>
<dbReference type="AlphaFoldDB" id="A0A4R3MP12"/>
<feature type="domain" description="ABC transporter" evidence="5">
    <location>
        <begin position="3"/>
        <end position="239"/>
    </location>
</feature>
<dbReference type="PANTHER" id="PTHR42794:SF1">
    <property type="entry name" value="HEMIN IMPORT ATP-BINDING PROTEIN HMUV"/>
    <property type="match status" value="1"/>
</dbReference>
<evidence type="ECO:0000313" key="6">
    <source>
        <dbReference type="EMBL" id="TCT13859.1"/>
    </source>
</evidence>
<dbReference type="InterPro" id="IPR003439">
    <property type="entry name" value="ABC_transporter-like_ATP-bd"/>
</dbReference>
<evidence type="ECO:0000256" key="4">
    <source>
        <dbReference type="ARBA" id="ARBA00022967"/>
    </source>
</evidence>
<comment type="caution">
    <text evidence="6">The sequence shown here is derived from an EMBL/GenBank/DDBJ whole genome shotgun (WGS) entry which is preliminary data.</text>
</comment>
<dbReference type="InterPro" id="IPR027417">
    <property type="entry name" value="P-loop_NTPase"/>
</dbReference>
<name>A0A4R3MP12_9FIRM</name>
<evidence type="ECO:0000259" key="5">
    <source>
        <dbReference type="PROSITE" id="PS50893"/>
    </source>
</evidence>
<dbReference type="GO" id="GO:0005524">
    <property type="term" value="F:ATP binding"/>
    <property type="evidence" value="ECO:0007669"/>
    <property type="project" value="UniProtKB-KW"/>
</dbReference>
<dbReference type="PANTHER" id="PTHR42794">
    <property type="entry name" value="HEMIN IMPORT ATP-BINDING PROTEIN HMUV"/>
    <property type="match status" value="1"/>
</dbReference>
<evidence type="ECO:0000256" key="2">
    <source>
        <dbReference type="ARBA" id="ARBA00022741"/>
    </source>
</evidence>
<keyword evidence="3 6" id="KW-0067">ATP-binding</keyword>
<dbReference type="OrthoDB" id="9799337at2"/>
<dbReference type="CDD" id="cd03214">
    <property type="entry name" value="ABC_Iron-Siderophores_B12_Hemin"/>
    <property type="match status" value="1"/>
</dbReference>
<dbReference type="InterPro" id="IPR003593">
    <property type="entry name" value="AAA+_ATPase"/>
</dbReference>
<protein>
    <submittedName>
        <fullName evidence="6">Iron complex transport system ATP-binding protein</fullName>
    </submittedName>
</protein>
<dbReference type="RefSeq" id="WP_132253283.1">
    <property type="nucleotide sequence ID" value="NZ_SMAL01000008.1"/>
</dbReference>
<dbReference type="FunFam" id="3.40.50.300:FF:000134">
    <property type="entry name" value="Iron-enterobactin ABC transporter ATP-binding protein"/>
    <property type="match status" value="1"/>
</dbReference>
<dbReference type="Gene3D" id="3.40.50.300">
    <property type="entry name" value="P-loop containing nucleotide triphosphate hydrolases"/>
    <property type="match status" value="1"/>
</dbReference>
<sequence>MKIDIKSLSYKYDEKKVLHNINLSFNKGKFYGILGPNGSGKTTLIKLMTGLLSKKSGEIFVNNKELDTMSRNEIAKNIAYVPQIFNISQGFSVRDIVLMGRHPYIKRLESPSLEDYEKVEEAFRETNLTGLRDRFVNELSGGETQRVIIARALAQDTGIIVLDEPISQLDIHYQHEIIRFLKYLCEVKGRTIIASLHDINVAVNYCEEVVVMKEGVVKAQGKAFDVVTEGLIEEVYDLKVSIFDGKGRRYIGW</sequence>
<dbReference type="Proteomes" id="UP000294902">
    <property type="component" value="Unassembled WGS sequence"/>
</dbReference>
<proteinExistence type="predicted"/>
<keyword evidence="1" id="KW-0813">Transport</keyword>
<dbReference type="Pfam" id="PF00005">
    <property type="entry name" value="ABC_tran"/>
    <property type="match status" value="1"/>
</dbReference>
<dbReference type="GO" id="GO:0016887">
    <property type="term" value="F:ATP hydrolysis activity"/>
    <property type="evidence" value="ECO:0007669"/>
    <property type="project" value="InterPro"/>
</dbReference>
<keyword evidence="4" id="KW-1278">Translocase</keyword>
<organism evidence="6 7">
    <name type="scientific">Natranaerovirga pectinivora</name>
    <dbReference type="NCBI Taxonomy" id="682400"/>
    <lineage>
        <taxon>Bacteria</taxon>
        <taxon>Bacillati</taxon>
        <taxon>Bacillota</taxon>
        <taxon>Clostridia</taxon>
        <taxon>Lachnospirales</taxon>
        <taxon>Natranaerovirgaceae</taxon>
        <taxon>Natranaerovirga</taxon>
    </lineage>
</organism>
<dbReference type="SMART" id="SM00382">
    <property type="entry name" value="AAA"/>
    <property type="match status" value="1"/>
</dbReference>
<keyword evidence="7" id="KW-1185">Reference proteome</keyword>
<reference evidence="6 7" key="1">
    <citation type="submission" date="2019-03" db="EMBL/GenBank/DDBJ databases">
        <title>Genomic Encyclopedia of Type Strains, Phase IV (KMG-IV): sequencing the most valuable type-strain genomes for metagenomic binning, comparative biology and taxonomic classification.</title>
        <authorList>
            <person name="Goeker M."/>
        </authorList>
    </citation>
    <scope>NUCLEOTIDE SEQUENCE [LARGE SCALE GENOMIC DNA]</scope>
    <source>
        <strain evidence="6 7">DSM 24629</strain>
    </source>
</reference>
<keyword evidence="2" id="KW-0547">Nucleotide-binding</keyword>
<dbReference type="EMBL" id="SMAL01000008">
    <property type="protein sequence ID" value="TCT13859.1"/>
    <property type="molecule type" value="Genomic_DNA"/>
</dbReference>